<reference evidence="1 2" key="1">
    <citation type="submission" date="2019-10" db="EMBL/GenBank/DDBJ databases">
        <title>Dictyobacter vulcani sp. nov., within the class Ktedonobacteria, isolated from soil of volcanic Mt. Zao.</title>
        <authorList>
            <person name="Zheng Y."/>
            <person name="Wang C.M."/>
            <person name="Sakai Y."/>
            <person name="Abe K."/>
            <person name="Yokota A."/>
            <person name="Yabe S."/>
        </authorList>
    </citation>
    <scope>NUCLEOTIDE SEQUENCE [LARGE SCALE GENOMIC DNA]</scope>
    <source>
        <strain evidence="1 2">W12</strain>
    </source>
</reference>
<organism evidence="1 2">
    <name type="scientific">Dictyobacter vulcani</name>
    <dbReference type="NCBI Taxonomy" id="2607529"/>
    <lineage>
        <taxon>Bacteria</taxon>
        <taxon>Bacillati</taxon>
        <taxon>Chloroflexota</taxon>
        <taxon>Ktedonobacteria</taxon>
        <taxon>Ktedonobacterales</taxon>
        <taxon>Dictyobacteraceae</taxon>
        <taxon>Dictyobacter</taxon>
    </lineage>
</organism>
<proteinExistence type="predicted"/>
<dbReference type="EMBL" id="BKZW01000002">
    <property type="protein sequence ID" value="GER89698.1"/>
    <property type="molecule type" value="Genomic_DNA"/>
</dbReference>
<dbReference type="RefSeq" id="WP_162005389.1">
    <property type="nucleotide sequence ID" value="NZ_BKZW01000002.1"/>
</dbReference>
<sequence>MPMVHDFWLLRESERLYKDHYDLIRRRDAPVRLHDDFMFYFYDSVLWIPTLNPSKPERPVGYGLNWYGSTIINQTGGLLWSQIWRSWAQLFTHGPEQLRLQGEYSWQWPFDESEHLVSEDQLGTFGRYEYVEIDRDELVQMLTLLAQFGEQAATGEFFIFHVGI</sequence>
<dbReference type="AlphaFoldDB" id="A0A5J4KJ15"/>
<comment type="caution">
    <text evidence="1">The sequence shown here is derived from an EMBL/GenBank/DDBJ whole genome shotgun (WGS) entry which is preliminary data.</text>
</comment>
<dbReference type="Proteomes" id="UP000326912">
    <property type="component" value="Unassembled WGS sequence"/>
</dbReference>
<evidence type="ECO:0000313" key="1">
    <source>
        <dbReference type="EMBL" id="GER89698.1"/>
    </source>
</evidence>
<protein>
    <submittedName>
        <fullName evidence="1">Uncharacterized protein</fullName>
    </submittedName>
</protein>
<gene>
    <name evidence="1" type="ORF">KDW_38600</name>
</gene>
<accession>A0A5J4KJ15</accession>
<keyword evidence="2" id="KW-1185">Reference proteome</keyword>
<evidence type="ECO:0000313" key="2">
    <source>
        <dbReference type="Proteomes" id="UP000326912"/>
    </source>
</evidence>
<name>A0A5J4KJ15_9CHLR</name>